<keyword evidence="5 9" id="KW-0378">Hydrolase</keyword>
<dbReference type="InterPro" id="IPR003111">
    <property type="entry name" value="Lon_prtase_N"/>
</dbReference>
<dbReference type="InterPro" id="IPR046336">
    <property type="entry name" value="Lon_prtase_N_sf"/>
</dbReference>
<organism evidence="15 16">
    <name type="scientific">Lachnospira intestinalis</name>
    <dbReference type="NCBI Taxonomy" id="3133158"/>
    <lineage>
        <taxon>Bacteria</taxon>
        <taxon>Bacillati</taxon>
        <taxon>Bacillota</taxon>
        <taxon>Clostridia</taxon>
        <taxon>Lachnospirales</taxon>
        <taxon>Lachnospiraceae</taxon>
        <taxon>Lachnospira</taxon>
    </lineage>
</organism>
<dbReference type="Proteomes" id="UP001546774">
    <property type="component" value="Unassembled WGS sequence"/>
</dbReference>
<dbReference type="InterPro" id="IPR054594">
    <property type="entry name" value="Lon_lid"/>
</dbReference>
<dbReference type="CDD" id="cd19500">
    <property type="entry name" value="RecA-like_Lon"/>
    <property type="match status" value="1"/>
</dbReference>
<keyword evidence="3 9" id="KW-0645">Protease</keyword>
<dbReference type="InterPro" id="IPR008268">
    <property type="entry name" value="Peptidase_S16_AS"/>
</dbReference>
<dbReference type="InterPro" id="IPR027543">
    <property type="entry name" value="Lon_bac"/>
</dbReference>
<name>A0ABV1H2L8_9FIRM</name>
<dbReference type="SMART" id="SM00464">
    <property type="entry name" value="LON"/>
    <property type="match status" value="1"/>
</dbReference>
<evidence type="ECO:0000256" key="12">
    <source>
        <dbReference type="RuleBase" id="RU000591"/>
    </source>
</evidence>
<keyword evidence="8 9" id="KW-0346">Stress response</keyword>
<dbReference type="SUPFAM" id="SSF52540">
    <property type="entry name" value="P-loop containing nucleoside triphosphate hydrolases"/>
    <property type="match status" value="1"/>
</dbReference>
<evidence type="ECO:0000256" key="10">
    <source>
        <dbReference type="PIRNR" id="PIRNR001174"/>
    </source>
</evidence>
<dbReference type="Gene3D" id="3.40.50.300">
    <property type="entry name" value="P-loop containing nucleotide triphosphate hydrolases"/>
    <property type="match status" value="1"/>
</dbReference>
<dbReference type="EMBL" id="JBBMFS010000001">
    <property type="protein sequence ID" value="MEQ2553447.1"/>
    <property type="molecule type" value="Genomic_DNA"/>
</dbReference>
<dbReference type="InterPro" id="IPR014721">
    <property type="entry name" value="Ribsml_uS5_D2-typ_fold_subgr"/>
</dbReference>
<dbReference type="InterPro" id="IPR008269">
    <property type="entry name" value="Lon_proteolytic"/>
</dbReference>
<keyword evidence="4 9" id="KW-0547">Nucleotide-binding</keyword>
<dbReference type="Pfam" id="PF02190">
    <property type="entry name" value="LON_substr_bdg"/>
    <property type="match status" value="1"/>
</dbReference>
<dbReference type="PRINTS" id="PR00830">
    <property type="entry name" value="ENDOLAPTASE"/>
</dbReference>
<keyword evidence="7 9" id="KW-0067">ATP-binding</keyword>
<evidence type="ECO:0000256" key="2">
    <source>
        <dbReference type="ARBA" id="ARBA00022490"/>
    </source>
</evidence>
<evidence type="ECO:0000256" key="8">
    <source>
        <dbReference type="ARBA" id="ARBA00023016"/>
    </source>
</evidence>
<feature type="active site" evidence="9 11">
    <location>
        <position position="728"/>
    </location>
</feature>
<comment type="similarity">
    <text evidence="9 10 11 12">Belongs to the peptidase S16 family.</text>
</comment>
<dbReference type="Pfam" id="PF05362">
    <property type="entry name" value="Lon_C"/>
    <property type="match status" value="1"/>
</dbReference>
<evidence type="ECO:0000313" key="15">
    <source>
        <dbReference type="EMBL" id="MEQ2553447.1"/>
    </source>
</evidence>
<evidence type="ECO:0000256" key="11">
    <source>
        <dbReference type="PROSITE-ProRule" id="PRU01122"/>
    </source>
</evidence>
<dbReference type="InterPro" id="IPR015947">
    <property type="entry name" value="PUA-like_sf"/>
</dbReference>
<dbReference type="GO" id="GO:0004252">
    <property type="term" value="F:serine-type endopeptidase activity"/>
    <property type="evidence" value="ECO:0007669"/>
    <property type="project" value="UniProtKB-EC"/>
</dbReference>
<keyword evidence="16" id="KW-1185">Reference proteome</keyword>
<dbReference type="Gene3D" id="1.20.58.1480">
    <property type="match status" value="1"/>
</dbReference>
<sequence length="784" mass="87846">MEMKNINLPLIALRGMTVLPDMVIHFDISRKKSIHAVEKAMEKDQKIFLATQVDPEVSDPEYEDLYHVGTLVKIKQLIKLPNSVVRVLVEGVKKGTLEGVTQADGMLVAEVAVNEQPPQELDPTLNKAMLTGLRELIRQYALANPRMSRDILKQWLGMNSARKLLERFTIDYPMEYRERQHMLELDSLEEMYEYAGKLLIEDTNVSRIKEELSEKVKEKVDKHQKEYILREQLKVLNEELDGEDDGSEIEEFCAAVKELEAAAEIKEKIRKEIKRYKILSQGSAEANVERGYIETLLEMPWDKMSEDNRDLDAAAQVLDEDHYGMKKIKERILESLAVRNITSKGDAPILCLVGPPGTGKTSIARSVAKALNKKYVRICLGGVRDEAEIRGHRKTYVGAMPGRIITAFKAAGVKNPLMLLDEIDKISSDYKGDTASALLEVLDSEQNSHFVDHYIELPTDLSQVLFIATANDLSTVSRPLLDRMEIIEVSSYTKNEKLHIAKEHLVPKQLEKNGLMAKQLKFSDKALESMIDGYTREAGVRSLEREIAKVCRKAVRQLYHGNGELNEEVKSIRITDKNLKDFLGKVKFKPENIHKKNEVGIVRGLAWTSVGGDTLEIEVNTMPGKGELILTGQMGDVMQESARIALTYVRSITSGRKYKVEQEYFDTHSIHLHIPEGAVPKDGPSAGVTMTTAMLSAVTGIPVHADVAMTGEVTLRGRVLPIGGLKEKLLAAKTAGMKKVLVPSENRSDVEEFDEEITGGMEIVFVSEMKQVLEHALVPGNQDK</sequence>
<dbReference type="SUPFAM" id="SSF88697">
    <property type="entry name" value="PUA domain-like"/>
    <property type="match status" value="1"/>
</dbReference>
<dbReference type="Gene3D" id="2.30.130.40">
    <property type="entry name" value="LON domain-like"/>
    <property type="match status" value="1"/>
</dbReference>
<dbReference type="PANTHER" id="PTHR10046">
    <property type="entry name" value="ATP DEPENDENT LON PROTEASE FAMILY MEMBER"/>
    <property type="match status" value="1"/>
</dbReference>
<evidence type="ECO:0000256" key="1">
    <source>
        <dbReference type="ARBA" id="ARBA00004496"/>
    </source>
</evidence>
<dbReference type="InterPro" id="IPR027417">
    <property type="entry name" value="P-loop_NTPase"/>
</dbReference>
<dbReference type="Gene3D" id="1.10.8.60">
    <property type="match status" value="1"/>
</dbReference>
<comment type="subunit">
    <text evidence="9 10">Homohexamer. Organized in a ring with a central cavity.</text>
</comment>
<evidence type="ECO:0000256" key="4">
    <source>
        <dbReference type="ARBA" id="ARBA00022741"/>
    </source>
</evidence>
<dbReference type="InterPro" id="IPR003959">
    <property type="entry name" value="ATPase_AAA_core"/>
</dbReference>
<accession>A0ABV1H2L8</accession>
<dbReference type="Gene3D" id="3.30.230.10">
    <property type="match status" value="1"/>
</dbReference>
<comment type="induction">
    <text evidence="9">By heat shock.</text>
</comment>
<comment type="function">
    <text evidence="9">ATP-dependent serine protease that mediates the selective degradation of mutant and abnormal proteins as well as certain short-lived regulatory proteins. Required for cellular homeostasis and for survival from DNA damage and developmental changes induced by stress. Degrades polypeptides processively to yield small peptide fragments that are 5 to 10 amino acids long. Binds to DNA in a double-stranded, site-specific manner.</text>
</comment>
<feature type="domain" description="Lon N-terminal" evidence="14">
    <location>
        <begin position="8"/>
        <end position="203"/>
    </location>
</feature>
<dbReference type="PROSITE" id="PS51787">
    <property type="entry name" value="LON_N"/>
    <property type="match status" value="1"/>
</dbReference>
<feature type="active site" evidence="9 11">
    <location>
        <position position="685"/>
    </location>
</feature>
<evidence type="ECO:0000313" key="16">
    <source>
        <dbReference type="Proteomes" id="UP001546774"/>
    </source>
</evidence>
<evidence type="ECO:0000256" key="3">
    <source>
        <dbReference type="ARBA" id="ARBA00022670"/>
    </source>
</evidence>
<dbReference type="PROSITE" id="PS51786">
    <property type="entry name" value="LON_PROTEOLYTIC"/>
    <property type="match status" value="1"/>
</dbReference>
<dbReference type="InterPro" id="IPR027065">
    <property type="entry name" value="Lon_Prtase"/>
</dbReference>
<dbReference type="PROSITE" id="PS01046">
    <property type="entry name" value="LON_SER"/>
    <property type="match status" value="1"/>
</dbReference>
<dbReference type="InterPro" id="IPR004815">
    <property type="entry name" value="Lon_bac/euk-typ"/>
</dbReference>
<dbReference type="SMART" id="SM00382">
    <property type="entry name" value="AAA"/>
    <property type="match status" value="1"/>
</dbReference>
<evidence type="ECO:0000256" key="6">
    <source>
        <dbReference type="ARBA" id="ARBA00022825"/>
    </source>
</evidence>
<protein>
    <recommendedName>
        <fullName evidence="9 10">Lon protease</fullName>
        <ecNumber evidence="9 10">3.4.21.53</ecNumber>
    </recommendedName>
    <alternativeName>
        <fullName evidence="9">ATP-dependent protease La</fullName>
    </alternativeName>
</protein>
<evidence type="ECO:0000256" key="9">
    <source>
        <dbReference type="HAMAP-Rule" id="MF_01973"/>
    </source>
</evidence>
<comment type="caution">
    <text evidence="15">The sequence shown here is derived from an EMBL/GenBank/DDBJ whole genome shotgun (WGS) entry which is preliminary data.</text>
</comment>
<dbReference type="Pfam" id="PF22667">
    <property type="entry name" value="Lon_lid"/>
    <property type="match status" value="1"/>
</dbReference>
<feature type="domain" description="Lon proteolytic" evidence="13">
    <location>
        <begin position="596"/>
        <end position="779"/>
    </location>
</feature>
<dbReference type="PIRSF" id="PIRSF001174">
    <property type="entry name" value="Lon_proteas"/>
    <property type="match status" value="1"/>
</dbReference>
<gene>
    <name evidence="9 15" type="primary">lon</name>
    <name evidence="15" type="ORF">WMO37_00240</name>
</gene>
<evidence type="ECO:0000256" key="5">
    <source>
        <dbReference type="ARBA" id="ARBA00022801"/>
    </source>
</evidence>
<evidence type="ECO:0000256" key="7">
    <source>
        <dbReference type="ARBA" id="ARBA00022840"/>
    </source>
</evidence>
<dbReference type="EC" id="3.4.21.53" evidence="9 10"/>
<feature type="binding site" evidence="9">
    <location>
        <begin position="354"/>
        <end position="361"/>
    </location>
    <ligand>
        <name>ATP</name>
        <dbReference type="ChEBI" id="CHEBI:30616"/>
    </ligand>
</feature>
<keyword evidence="2 9" id="KW-0963">Cytoplasm</keyword>
<dbReference type="InterPro" id="IPR020568">
    <property type="entry name" value="Ribosomal_Su5_D2-typ_SF"/>
</dbReference>
<comment type="subcellular location">
    <subcellularLocation>
        <location evidence="1 9 10">Cytoplasm</location>
    </subcellularLocation>
</comment>
<comment type="catalytic activity">
    <reaction evidence="9 10 11">
        <text>Hydrolysis of proteins in presence of ATP.</text>
        <dbReference type="EC" id="3.4.21.53"/>
    </reaction>
</comment>
<reference evidence="15" key="1">
    <citation type="submission" date="2024-03" db="EMBL/GenBank/DDBJ databases">
        <title>Human intestinal bacterial collection.</title>
        <authorList>
            <person name="Pauvert C."/>
            <person name="Hitch T.C.A."/>
            <person name="Clavel T."/>
        </authorList>
    </citation>
    <scope>NUCLEOTIDE SEQUENCE [LARGE SCALE GENOMIC DNA]</scope>
    <source>
        <strain evidence="15">CLA-AA-H89B</strain>
    </source>
</reference>
<keyword evidence="6 9" id="KW-0720">Serine protease</keyword>
<dbReference type="Pfam" id="PF00004">
    <property type="entry name" value="AAA"/>
    <property type="match status" value="1"/>
</dbReference>
<dbReference type="HAMAP" id="MF_01973">
    <property type="entry name" value="lon_bact"/>
    <property type="match status" value="1"/>
</dbReference>
<proteinExistence type="evidence at transcript level"/>
<evidence type="ECO:0000259" key="13">
    <source>
        <dbReference type="PROSITE" id="PS51786"/>
    </source>
</evidence>
<dbReference type="SUPFAM" id="SSF54211">
    <property type="entry name" value="Ribosomal protein S5 domain 2-like"/>
    <property type="match status" value="1"/>
</dbReference>
<dbReference type="NCBIfam" id="TIGR00763">
    <property type="entry name" value="lon"/>
    <property type="match status" value="1"/>
</dbReference>
<dbReference type="InterPro" id="IPR003593">
    <property type="entry name" value="AAA+_ATPase"/>
</dbReference>
<evidence type="ECO:0000259" key="14">
    <source>
        <dbReference type="PROSITE" id="PS51787"/>
    </source>
</evidence>
<dbReference type="Gene3D" id="1.20.5.5270">
    <property type="match status" value="1"/>
</dbReference>